<evidence type="ECO:0000259" key="12">
    <source>
        <dbReference type="PROSITE" id="PS50885"/>
    </source>
</evidence>
<dbReference type="FunFam" id="3.30.450.20:FF:000075">
    <property type="entry name" value="Methyl-accepting chemotaxis protein"/>
    <property type="match status" value="2"/>
</dbReference>
<dbReference type="PRINTS" id="PR00260">
    <property type="entry name" value="CHEMTRNSDUCR"/>
</dbReference>
<evidence type="ECO:0000313" key="14">
    <source>
        <dbReference type="Proteomes" id="UP000004263"/>
    </source>
</evidence>
<feature type="compositionally biased region" description="Polar residues" evidence="7">
    <location>
        <begin position="602"/>
        <end position="613"/>
    </location>
</feature>
<feature type="transmembrane region" description="Helical" evidence="8">
    <location>
        <begin position="35"/>
        <end position="57"/>
    </location>
</feature>
<accession>Q1N2W5</accession>
<feature type="domain" description="HAMP" evidence="12">
    <location>
        <begin position="543"/>
        <end position="589"/>
    </location>
</feature>
<evidence type="ECO:0000313" key="13">
    <source>
        <dbReference type="EMBL" id="EAT12554.1"/>
    </source>
</evidence>
<dbReference type="Proteomes" id="UP000004263">
    <property type="component" value="Unassembled WGS sequence"/>
</dbReference>
<dbReference type="InterPro" id="IPR000700">
    <property type="entry name" value="PAS-assoc_C"/>
</dbReference>
<sequence>MDGSKAISIQYKLLLPWILPVISLIYMAITLPSEIIMSTMVINGLLIAAGIIATWLLGHKMLMAIAMATKCADATANGDYSYVPSFKGKDELSHLLYTLGNFTNSMKDVAVNADGDESLSDIQGKLKALDKVQAIIEFDLDGTILTANKNFCDAVGYELDEIKGRHHSIFVDEEFKHSSEYKEFWNKLNRGEFEFKEYKRFGKGGKEIWIQASYNPLFDENGKPYKVVKFASDITEQKHQNIANNRVRKALDACAESCLMVSDKDYNLVYTNKGVQDMFADAESDIQKDLPTFSKDRVLGSNIDIFHKNPSHQRALLDKLTSSHRASLKLGGRTFDLVVNPVFDDDNKRIGTVVEWNDRTEELKREEAEQVIAEENLRVKRALDSSSVNIMVADRDYNIRYTNDALQGMMANAESDIRKDLPSFDKDRIVGSNIDIFHKNPAHQRSMLEKLSDTYSTEIVVGGRTFSLIANPISNDNGDRVGTVVEWLDRTEEVEVEEEVENIIESASKGDLSNRAKTEGRTGFYRQLSMGLNRLMSISENILNDTGRVFDALARGHLDQRIDADYQGIFGKLKQDANDTIDRLNEVIGKIRDAANTVSTGSAEIAQGNTDLSQRTEEQASSLEETASSMEEMTSSVKQTSENADHATDLAVSAQGRATKGGEVVGRAVEAMEEINSSSKKISDIIGVIDEIAFQTNLLALNAAVEAARAGEQGKGFAVVAGEVRNLAQRSAGAAKEIKDLIRDSVEKVDNGTDLVNQSGQTLSEIVEAVEKVTTMIKEINAASEEQASGIEQVNKAVSQMDEMTQQNAALVEEASAASETMTEQAQNMMELVEFFTLESMASDGTTATLKKEPRSVASTPVVKSVSKPAEIKRPAVDDDEDDWQEF</sequence>
<dbReference type="InterPro" id="IPR004090">
    <property type="entry name" value="Chemotax_Me-accpt_rcpt"/>
</dbReference>
<dbReference type="Pfam" id="PF08448">
    <property type="entry name" value="PAS_4"/>
    <property type="match status" value="1"/>
</dbReference>
<dbReference type="STRING" id="207949.RED65_06653"/>
<dbReference type="Pfam" id="PF13188">
    <property type="entry name" value="PAS_8"/>
    <property type="match status" value="1"/>
</dbReference>
<reference evidence="13 14" key="1">
    <citation type="submission" date="2006-03" db="EMBL/GenBank/DDBJ databases">
        <authorList>
            <person name="Pinhassi J."/>
            <person name="Pedros-Alio C."/>
            <person name="Ferriera S."/>
            <person name="Johnson J."/>
            <person name="Kravitz S."/>
            <person name="Halpern A."/>
            <person name="Remington K."/>
            <person name="Beeson K."/>
            <person name="Tran B."/>
            <person name="Rogers Y.-H."/>
            <person name="Friedman R."/>
            <person name="Venter J.C."/>
        </authorList>
    </citation>
    <scope>NUCLEOTIDE SEQUENCE [LARGE SCALE GENOMIC DNA]</scope>
    <source>
        <strain evidence="13 14">RED65</strain>
    </source>
</reference>
<name>Q1N2W5_9GAMM</name>
<proteinExistence type="inferred from homology"/>
<keyword evidence="6" id="KW-0175">Coiled coil</keyword>
<dbReference type="SUPFAM" id="SSF55785">
    <property type="entry name" value="PYP-like sensor domain (PAS domain)"/>
    <property type="match status" value="2"/>
</dbReference>
<evidence type="ECO:0000256" key="3">
    <source>
        <dbReference type="ARBA" id="ARBA00023224"/>
    </source>
</evidence>
<evidence type="ECO:0000256" key="5">
    <source>
        <dbReference type="PROSITE-ProRule" id="PRU00284"/>
    </source>
</evidence>
<dbReference type="CDD" id="cd11386">
    <property type="entry name" value="MCP_signal"/>
    <property type="match status" value="1"/>
</dbReference>
<dbReference type="FunFam" id="1.10.287.950:FF:000001">
    <property type="entry name" value="Methyl-accepting chemotaxis sensory transducer"/>
    <property type="match status" value="1"/>
</dbReference>
<dbReference type="EMBL" id="AAQH01000006">
    <property type="protein sequence ID" value="EAT12554.1"/>
    <property type="molecule type" value="Genomic_DNA"/>
</dbReference>
<comment type="similarity">
    <text evidence="4">Belongs to the methyl-accepting chemotaxis (MCP) protein family.</text>
</comment>
<dbReference type="GO" id="GO:0004888">
    <property type="term" value="F:transmembrane signaling receptor activity"/>
    <property type="evidence" value="ECO:0007669"/>
    <property type="project" value="InterPro"/>
</dbReference>
<dbReference type="HOGENOM" id="CLU_000445_107_26_6"/>
<feature type="domain" description="Methyl-accepting transducer" evidence="9">
    <location>
        <begin position="594"/>
        <end position="823"/>
    </location>
</feature>
<dbReference type="InterPro" id="IPR001610">
    <property type="entry name" value="PAC"/>
</dbReference>
<feature type="compositionally biased region" description="Low complexity" evidence="7">
    <location>
        <begin position="620"/>
        <end position="636"/>
    </location>
</feature>
<dbReference type="InterPro" id="IPR013656">
    <property type="entry name" value="PAS_4"/>
</dbReference>
<evidence type="ECO:0000256" key="4">
    <source>
        <dbReference type="ARBA" id="ARBA00029447"/>
    </source>
</evidence>
<evidence type="ECO:0000256" key="1">
    <source>
        <dbReference type="ARBA" id="ARBA00004370"/>
    </source>
</evidence>
<dbReference type="SUPFAM" id="SSF58104">
    <property type="entry name" value="Methyl-accepting chemotaxis protein (MCP) signaling domain"/>
    <property type="match status" value="1"/>
</dbReference>
<dbReference type="RefSeq" id="WP_007016155.1">
    <property type="nucleotide sequence ID" value="NZ_AAQH01000006.1"/>
</dbReference>
<dbReference type="InterPro" id="IPR000014">
    <property type="entry name" value="PAS"/>
</dbReference>
<dbReference type="PROSITE" id="PS50112">
    <property type="entry name" value="PAS"/>
    <property type="match status" value="1"/>
</dbReference>
<gene>
    <name evidence="13" type="ORF">RED65_06653</name>
</gene>
<dbReference type="PANTHER" id="PTHR43531">
    <property type="entry name" value="PROTEIN ICFG"/>
    <property type="match status" value="1"/>
</dbReference>
<dbReference type="PROSITE" id="PS50111">
    <property type="entry name" value="CHEMOTAXIS_TRANSDUC_2"/>
    <property type="match status" value="1"/>
</dbReference>
<evidence type="ECO:0000256" key="6">
    <source>
        <dbReference type="SAM" id="Coils"/>
    </source>
</evidence>
<dbReference type="AlphaFoldDB" id="Q1N2W5"/>
<dbReference type="PROSITE" id="PS50113">
    <property type="entry name" value="PAC"/>
    <property type="match status" value="1"/>
</dbReference>
<dbReference type="SMART" id="SM00086">
    <property type="entry name" value="PAC"/>
    <property type="match status" value="1"/>
</dbReference>
<dbReference type="InterPro" id="IPR003660">
    <property type="entry name" value="HAMP_dom"/>
</dbReference>
<dbReference type="Gene3D" id="1.10.287.950">
    <property type="entry name" value="Methyl-accepting chemotaxis protein"/>
    <property type="match status" value="1"/>
</dbReference>
<keyword evidence="3 5" id="KW-0807">Transducer</keyword>
<keyword evidence="8" id="KW-0812">Transmembrane</keyword>
<dbReference type="PROSITE" id="PS50885">
    <property type="entry name" value="HAMP"/>
    <property type="match status" value="1"/>
</dbReference>
<feature type="coiled-coil region" evidence="6">
    <location>
        <begin position="794"/>
        <end position="821"/>
    </location>
</feature>
<keyword evidence="8" id="KW-0472">Membrane</keyword>
<evidence type="ECO:0000256" key="2">
    <source>
        <dbReference type="ARBA" id="ARBA00022481"/>
    </source>
</evidence>
<dbReference type="GO" id="GO:0005886">
    <property type="term" value="C:plasma membrane"/>
    <property type="evidence" value="ECO:0007669"/>
    <property type="project" value="TreeGrafter"/>
</dbReference>
<dbReference type="CDD" id="cd00130">
    <property type="entry name" value="PAS"/>
    <property type="match status" value="1"/>
</dbReference>
<feature type="domain" description="PAC" evidence="11">
    <location>
        <begin position="191"/>
        <end position="246"/>
    </location>
</feature>
<dbReference type="GO" id="GO:0006935">
    <property type="term" value="P:chemotaxis"/>
    <property type="evidence" value="ECO:0007669"/>
    <property type="project" value="InterPro"/>
</dbReference>
<feature type="region of interest" description="Disordered" evidence="7">
    <location>
        <begin position="845"/>
        <end position="887"/>
    </location>
</feature>
<dbReference type="InterPro" id="IPR035965">
    <property type="entry name" value="PAS-like_dom_sf"/>
</dbReference>
<evidence type="ECO:0000259" key="9">
    <source>
        <dbReference type="PROSITE" id="PS50111"/>
    </source>
</evidence>
<evidence type="ECO:0000259" key="11">
    <source>
        <dbReference type="PROSITE" id="PS50113"/>
    </source>
</evidence>
<feature type="region of interest" description="Disordered" evidence="7">
    <location>
        <begin position="602"/>
        <end position="645"/>
    </location>
</feature>
<dbReference type="InterPro" id="IPR051310">
    <property type="entry name" value="MCP_chemotaxis"/>
</dbReference>
<dbReference type="Pfam" id="PF18947">
    <property type="entry name" value="HAMP_2"/>
    <property type="match status" value="1"/>
</dbReference>
<keyword evidence="8" id="KW-1133">Transmembrane helix</keyword>
<dbReference type="Gene3D" id="3.30.450.20">
    <property type="entry name" value="PAS domain"/>
    <property type="match status" value="3"/>
</dbReference>
<keyword evidence="14" id="KW-1185">Reference proteome</keyword>
<dbReference type="PANTHER" id="PTHR43531:SF14">
    <property type="entry name" value="METHYL-ACCEPTING CHEMOTAXIS PROTEIN I-RELATED"/>
    <property type="match status" value="1"/>
</dbReference>
<dbReference type="SMART" id="SM00283">
    <property type="entry name" value="MA"/>
    <property type="match status" value="1"/>
</dbReference>
<comment type="subcellular location">
    <subcellularLocation>
        <location evidence="1">Membrane</location>
    </subcellularLocation>
</comment>
<dbReference type="InterPro" id="IPR004089">
    <property type="entry name" value="MCPsignal_dom"/>
</dbReference>
<comment type="caution">
    <text evidence="13">The sequence shown here is derived from an EMBL/GenBank/DDBJ whole genome shotgun (WGS) entry which is preliminary data.</text>
</comment>
<feature type="transmembrane region" description="Helical" evidence="8">
    <location>
        <begin position="12"/>
        <end position="29"/>
    </location>
</feature>
<protein>
    <submittedName>
        <fullName evidence="13">Probable methyl-accepting chemotaxis protein</fullName>
    </submittedName>
</protein>
<feature type="compositionally biased region" description="Acidic residues" evidence="7">
    <location>
        <begin position="878"/>
        <end position="887"/>
    </location>
</feature>
<keyword evidence="2" id="KW-0488">Methylation</keyword>
<dbReference type="NCBIfam" id="TIGR00229">
    <property type="entry name" value="sensory_box"/>
    <property type="match status" value="1"/>
</dbReference>
<evidence type="ECO:0000259" key="10">
    <source>
        <dbReference type="PROSITE" id="PS50112"/>
    </source>
</evidence>
<dbReference type="GO" id="GO:0007165">
    <property type="term" value="P:signal transduction"/>
    <property type="evidence" value="ECO:0007669"/>
    <property type="project" value="UniProtKB-KW"/>
</dbReference>
<evidence type="ECO:0000256" key="7">
    <source>
        <dbReference type="SAM" id="MobiDB-lite"/>
    </source>
</evidence>
<organism evidence="13 14">
    <name type="scientific">Bermanella marisrubri</name>
    <dbReference type="NCBI Taxonomy" id="207949"/>
    <lineage>
        <taxon>Bacteria</taxon>
        <taxon>Pseudomonadati</taxon>
        <taxon>Pseudomonadota</taxon>
        <taxon>Gammaproteobacteria</taxon>
        <taxon>Oceanospirillales</taxon>
        <taxon>Oceanospirillaceae</taxon>
        <taxon>Bermanella</taxon>
    </lineage>
</organism>
<dbReference type="Pfam" id="PF00015">
    <property type="entry name" value="MCPsignal"/>
    <property type="match status" value="1"/>
</dbReference>
<feature type="domain" description="PAS" evidence="10">
    <location>
        <begin position="135"/>
        <end position="165"/>
    </location>
</feature>
<evidence type="ECO:0000256" key="8">
    <source>
        <dbReference type="SAM" id="Phobius"/>
    </source>
</evidence>